<sequence>MSVPETATGLHEALRAGELTAREATEHFLRRIDDRRELGAFITVTAEQALAEAGRADARRAALTRDERARPAALPPLHGLPLAHKDLVDVAGAPTTLGSAALPHPVASGDHPGVAALRAAGSISLGKTQVPELGLNAYSENLIAPPARNPRDPGRTPGGSSGGSAAAVAAGLLPVAPGSDGGGSIRIPSLACGLIGLKTGLGAVPTDLDRGPVDEFGAPRLTVSGPIARTAEDAALLFDAMAGSTVRGEPAPGTGRALRAVRAAERLTGLRIGISTASPFEAAHPVPLSAEARLAWQTAAERLADRGHRLEEAALRYDPRYPEAFGIGWMAGLSLLELEAGAEERLVPFTREFRDRALARSRETHLAAGAALQEIAADLRRQWGAYDAVLTPGLTMLPPDIGAFLALPPEEDYRLQCEWAAYTSMVNVSGLPAIAIPILEVPNPSAPGTLPMGAQLIGRPGSEPQLLQLAAQLTA</sequence>
<dbReference type="AlphaFoldDB" id="A0A2S9QNF7"/>
<evidence type="ECO:0000259" key="3">
    <source>
        <dbReference type="Pfam" id="PF01425"/>
    </source>
</evidence>
<dbReference type="InterPro" id="IPR000120">
    <property type="entry name" value="Amidase"/>
</dbReference>
<accession>A0A2S9QNF7</accession>
<dbReference type="EMBL" id="MWZD01000017">
    <property type="protein sequence ID" value="PRI11128.1"/>
    <property type="molecule type" value="Genomic_DNA"/>
</dbReference>
<evidence type="ECO:0000313" key="4">
    <source>
        <dbReference type="EMBL" id="PRI11128.1"/>
    </source>
</evidence>
<dbReference type="InterPro" id="IPR023631">
    <property type="entry name" value="Amidase_dom"/>
</dbReference>
<dbReference type="SUPFAM" id="SSF75304">
    <property type="entry name" value="Amidase signature (AS) enzymes"/>
    <property type="match status" value="1"/>
</dbReference>
<evidence type="ECO:0000256" key="2">
    <source>
        <dbReference type="SAM" id="MobiDB-lite"/>
    </source>
</evidence>
<name>A0A2S9QNF7_9MICO</name>
<dbReference type="Gene3D" id="3.90.1300.10">
    <property type="entry name" value="Amidase signature (AS) domain"/>
    <property type="match status" value="1"/>
</dbReference>
<feature type="domain" description="Amidase" evidence="3">
    <location>
        <begin position="23"/>
        <end position="467"/>
    </location>
</feature>
<gene>
    <name evidence="4" type="ORF">B4915_09740</name>
</gene>
<organism evidence="4 5">
    <name type="scientific">Leucobacter massiliensis</name>
    <dbReference type="NCBI Taxonomy" id="1686285"/>
    <lineage>
        <taxon>Bacteria</taxon>
        <taxon>Bacillati</taxon>
        <taxon>Actinomycetota</taxon>
        <taxon>Actinomycetes</taxon>
        <taxon>Micrococcales</taxon>
        <taxon>Microbacteriaceae</taxon>
        <taxon>Leucobacter</taxon>
    </lineage>
</organism>
<dbReference type="InterPro" id="IPR036928">
    <property type="entry name" value="AS_sf"/>
</dbReference>
<dbReference type="OrthoDB" id="5175573at2"/>
<proteinExistence type="inferred from homology"/>
<comment type="caution">
    <text evidence="4">The sequence shown here is derived from an EMBL/GenBank/DDBJ whole genome shotgun (WGS) entry which is preliminary data.</text>
</comment>
<dbReference type="PANTHER" id="PTHR11895">
    <property type="entry name" value="TRANSAMIDASE"/>
    <property type="match status" value="1"/>
</dbReference>
<dbReference type="Pfam" id="PF01425">
    <property type="entry name" value="Amidase"/>
    <property type="match status" value="1"/>
</dbReference>
<comment type="similarity">
    <text evidence="1">Belongs to the amidase family.</text>
</comment>
<dbReference type="Proteomes" id="UP000238650">
    <property type="component" value="Unassembled WGS sequence"/>
</dbReference>
<evidence type="ECO:0000313" key="5">
    <source>
        <dbReference type="Proteomes" id="UP000238650"/>
    </source>
</evidence>
<evidence type="ECO:0000256" key="1">
    <source>
        <dbReference type="ARBA" id="ARBA00009199"/>
    </source>
</evidence>
<dbReference type="PANTHER" id="PTHR11895:SF7">
    <property type="entry name" value="GLUTAMYL-TRNA(GLN) AMIDOTRANSFERASE SUBUNIT A, MITOCHONDRIAL"/>
    <property type="match status" value="1"/>
</dbReference>
<protein>
    <submittedName>
        <fullName evidence="4">Amidase</fullName>
    </submittedName>
</protein>
<feature type="region of interest" description="Disordered" evidence="2">
    <location>
        <begin position="143"/>
        <end position="164"/>
    </location>
</feature>
<dbReference type="GO" id="GO:0003824">
    <property type="term" value="F:catalytic activity"/>
    <property type="evidence" value="ECO:0007669"/>
    <property type="project" value="InterPro"/>
</dbReference>
<dbReference type="RefSeq" id="WP_105805584.1">
    <property type="nucleotide sequence ID" value="NZ_MWZD01000017.1"/>
</dbReference>
<dbReference type="InterPro" id="IPR020556">
    <property type="entry name" value="Amidase_CS"/>
</dbReference>
<keyword evidence="5" id="KW-1185">Reference proteome</keyword>
<dbReference type="PROSITE" id="PS00571">
    <property type="entry name" value="AMIDASES"/>
    <property type="match status" value="1"/>
</dbReference>
<reference evidence="4 5" key="1">
    <citation type="journal article" date="2017" name="New Microbes New Infect">
        <title>Genome sequence of 'Leucobacter massiliensis' sp. nov. isolated from human pharynx after travel to the 2014 Hajj.</title>
        <authorList>
            <person name="Leangapichart T."/>
            <person name="Gautret P."/>
            <person name="Nguyen T.T."/>
            <person name="Armstrong N."/>
            <person name="Rolain J.M."/>
        </authorList>
    </citation>
    <scope>NUCLEOTIDE SEQUENCE [LARGE SCALE GENOMIC DNA]</scope>
    <source>
        <strain evidence="4 5">122RC15</strain>
    </source>
</reference>